<feature type="domain" description="VOC" evidence="1">
    <location>
        <begin position="1"/>
        <end position="122"/>
    </location>
</feature>
<dbReference type="Gene3D" id="3.30.720.110">
    <property type="match status" value="1"/>
</dbReference>
<protein>
    <recommendedName>
        <fullName evidence="1">VOC domain-containing protein</fullName>
    </recommendedName>
</protein>
<proteinExistence type="predicted"/>
<reference evidence="2" key="1">
    <citation type="submission" date="2020-03" db="EMBL/GenBank/DDBJ databases">
        <title>Genome of Pelagibius litoralis DSM 21314T.</title>
        <authorList>
            <person name="Wang G."/>
        </authorList>
    </citation>
    <scope>NUCLEOTIDE SEQUENCE</scope>
    <source>
        <strain evidence="2">DSM 21314</strain>
    </source>
</reference>
<dbReference type="InterPro" id="IPR004360">
    <property type="entry name" value="Glyas_Fos-R_dOase_dom"/>
</dbReference>
<sequence>MVDRLLTNIMVTDLQTSRDFYTALLDLKVHFDSDWYVILTDRAAQSFELGLIGRDDDLIPAEQRGSPAGLYLTFVVADADAIYQRALTQDCRIVKAPHDTFYGQRRFLALDPDGLMIDVSAPTAPPPSEA</sequence>
<accession>A0A967F0N8</accession>
<evidence type="ECO:0000313" key="2">
    <source>
        <dbReference type="EMBL" id="NIA70853.1"/>
    </source>
</evidence>
<dbReference type="InterPro" id="IPR037523">
    <property type="entry name" value="VOC_core"/>
</dbReference>
<dbReference type="AlphaFoldDB" id="A0A967F0N8"/>
<organism evidence="2 3">
    <name type="scientific">Pelagibius litoralis</name>
    <dbReference type="NCBI Taxonomy" id="374515"/>
    <lineage>
        <taxon>Bacteria</taxon>
        <taxon>Pseudomonadati</taxon>
        <taxon>Pseudomonadota</taxon>
        <taxon>Alphaproteobacteria</taxon>
        <taxon>Rhodospirillales</taxon>
        <taxon>Rhodovibrionaceae</taxon>
        <taxon>Pelagibius</taxon>
    </lineage>
</organism>
<dbReference type="Gene3D" id="3.30.720.120">
    <property type="match status" value="1"/>
</dbReference>
<dbReference type="Pfam" id="PF00903">
    <property type="entry name" value="Glyoxalase"/>
    <property type="match status" value="1"/>
</dbReference>
<dbReference type="PROSITE" id="PS51819">
    <property type="entry name" value="VOC"/>
    <property type="match status" value="1"/>
</dbReference>
<evidence type="ECO:0000313" key="3">
    <source>
        <dbReference type="Proteomes" id="UP000761264"/>
    </source>
</evidence>
<dbReference type="SUPFAM" id="SSF54593">
    <property type="entry name" value="Glyoxalase/Bleomycin resistance protein/Dihydroxybiphenyl dioxygenase"/>
    <property type="match status" value="1"/>
</dbReference>
<name>A0A967F0N8_9PROT</name>
<comment type="caution">
    <text evidence="2">The sequence shown here is derived from an EMBL/GenBank/DDBJ whole genome shotgun (WGS) entry which is preliminary data.</text>
</comment>
<dbReference type="RefSeq" id="WP_167227874.1">
    <property type="nucleotide sequence ID" value="NZ_JAAQPH010000016.1"/>
</dbReference>
<dbReference type="Proteomes" id="UP000761264">
    <property type="component" value="Unassembled WGS sequence"/>
</dbReference>
<evidence type="ECO:0000259" key="1">
    <source>
        <dbReference type="PROSITE" id="PS51819"/>
    </source>
</evidence>
<dbReference type="EMBL" id="JAAQPH010000016">
    <property type="protein sequence ID" value="NIA70853.1"/>
    <property type="molecule type" value="Genomic_DNA"/>
</dbReference>
<gene>
    <name evidence="2" type="ORF">HBA54_19830</name>
</gene>
<keyword evidence="3" id="KW-1185">Reference proteome</keyword>
<dbReference type="InterPro" id="IPR029068">
    <property type="entry name" value="Glyas_Bleomycin-R_OHBP_Dase"/>
</dbReference>